<sequence length="281" mass="30070">EVFGGPQDVEWAIGTDDRLWLLQSRPVTTTIRGVPSGPIYGPGPVAETFPEPLTELEQDLWVPPLRDGVRHAITLAAAATPAEISASEIVVAVDGHVAIDLLLAGDIRPKPSLIHRINPVPAFRRLQGAWRVGRLRSALPELAESLLDRVDGDLESVPAVGELTSRQLIALIQRGQSVLRAVHAHEILMGMLTDTGDNRMTGASVALRVLSEARQDGVADEEILTRSPIVLALTSPKVGATTVLPQESLTPDLGSGSSAGSENGVLREALRIKGEFRPEFQ</sequence>
<gene>
    <name evidence="1" type="ORF">S01H1_20374</name>
</gene>
<dbReference type="Gene3D" id="3.30.470.20">
    <property type="entry name" value="ATP-grasp fold, B domain"/>
    <property type="match status" value="1"/>
</dbReference>
<accession>X0U0J5</accession>
<reference evidence="1" key="1">
    <citation type="journal article" date="2014" name="Front. Microbiol.">
        <title>High frequency of phylogenetically diverse reductive dehalogenase-homologous genes in deep subseafloor sedimentary metagenomes.</title>
        <authorList>
            <person name="Kawai M."/>
            <person name="Futagami T."/>
            <person name="Toyoda A."/>
            <person name="Takaki Y."/>
            <person name="Nishi S."/>
            <person name="Hori S."/>
            <person name="Arai W."/>
            <person name="Tsubouchi T."/>
            <person name="Morono Y."/>
            <person name="Uchiyama I."/>
            <person name="Ito T."/>
            <person name="Fujiyama A."/>
            <person name="Inagaki F."/>
            <person name="Takami H."/>
        </authorList>
    </citation>
    <scope>NUCLEOTIDE SEQUENCE</scope>
    <source>
        <strain evidence="1">Expedition CK06-06</strain>
    </source>
</reference>
<evidence type="ECO:0000313" key="1">
    <source>
        <dbReference type="EMBL" id="GAF99343.1"/>
    </source>
</evidence>
<dbReference type="SUPFAM" id="SSF56059">
    <property type="entry name" value="Glutathione synthetase ATP-binding domain-like"/>
    <property type="match status" value="1"/>
</dbReference>
<dbReference type="AlphaFoldDB" id="X0U0J5"/>
<proteinExistence type="predicted"/>
<feature type="non-terminal residue" evidence="1">
    <location>
        <position position="281"/>
    </location>
</feature>
<feature type="non-terminal residue" evidence="1">
    <location>
        <position position="1"/>
    </location>
</feature>
<name>X0U0J5_9ZZZZ</name>
<dbReference type="EMBL" id="BARS01011140">
    <property type="protein sequence ID" value="GAF99343.1"/>
    <property type="molecule type" value="Genomic_DNA"/>
</dbReference>
<organism evidence="1">
    <name type="scientific">marine sediment metagenome</name>
    <dbReference type="NCBI Taxonomy" id="412755"/>
    <lineage>
        <taxon>unclassified sequences</taxon>
        <taxon>metagenomes</taxon>
        <taxon>ecological metagenomes</taxon>
    </lineage>
</organism>
<protein>
    <submittedName>
        <fullName evidence="1">Uncharacterized protein</fullName>
    </submittedName>
</protein>
<comment type="caution">
    <text evidence="1">The sequence shown here is derived from an EMBL/GenBank/DDBJ whole genome shotgun (WGS) entry which is preliminary data.</text>
</comment>